<feature type="domain" description="CSD" evidence="3">
    <location>
        <begin position="122"/>
        <end position="187"/>
    </location>
</feature>
<dbReference type="PROSITE" id="PS51857">
    <property type="entry name" value="CSD_2"/>
    <property type="match status" value="2"/>
</dbReference>
<dbReference type="InterPro" id="IPR011129">
    <property type="entry name" value="CSD"/>
</dbReference>
<evidence type="ECO:0000313" key="5">
    <source>
        <dbReference type="Proteomes" id="UP000069935"/>
    </source>
</evidence>
<dbReference type="AlphaFoldDB" id="A0AAC8W3J9"/>
<dbReference type="PROSITE" id="PS00352">
    <property type="entry name" value="CSD_1"/>
    <property type="match status" value="1"/>
</dbReference>
<sequence length="188" mass="19186">MRATVKWFNATKGFGFVTPDDGSPDAFLHSTVLQFCGHDSLPEGATITCDLSRGPKGPQVATIHAVDTSTAAPSRPRAPRGGDSWGNDGGYGGGGGGYGGGSSRGGYSAGGYDDSDSGGGETVDGTVKWFNVSKGFGFIAPSTGGKDIFVHIRALERSGISGLDDGAQVRVTIRQGAKGPEAQRVEMA</sequence>
<name>A0AAC8W3J9_9PROT</name>
<dbReference type="InterPro" id="IPR002059">
    <property type="entry name" value="CSP_DNA-bd"/>
</dbReference>
<feature type="domain" description="CSD" evidence="3">
    <location>
        <begin position="1"/>
        <end position="65"/>
    </location>
</feature>
<dbReference type="CDD" id="cd04458">
    <property type="entry name" value="CSP_CDS"/>
    <property type="match status" value="2"/>
</dbReference>
<evidence type="ECO:0000259" key="3">
    <source>
        <dbReference type="PROSITE" id="PS51857"/>
    </source>
</evidence>
<keyword evidence="5" id="KW-1185">Reference proteome</keyword>
<gene>
    <name evidence="4" type="ORF">AL072_25115</name>
</gene>
<dbReference type="EMBL" id="CP012404">
    <property type="protein sequence ID" value="ALG74460.1"/>
    <property type="molecule type" value="Genomic_DNA"/>
</dbReference>
<dbReference type="SUPFAM" id="SSF50249">
    <property type="entry name" value="Nucleic acid-binding proteins"/>
    <property type="match status" value="2"/>
</dbReference>
<dbReference type="Gene3D" id="2.40.50.140">
    <property type="entry name" value="Nucleic acid-binding proteins"/>
    <property type="match status" value="2"/>
</dbReference>
<dbReference type="InterPro" id="IPR050181">
    <property type="entry name" value="Cold_shock_domain"/>
</dbReference>
<dbReference type="PRINTS" id="PR00050">
    <property type="entry name" value="COLDSHOCK"/>
</dbReference>
<dbReference type="PANTHER" id="PTHR11544">
    <property type="entry name" value="COLD SHOCK DOMAIN CONTAINING PROTEINS"/>
    <property type="match status" value="1"/>
</dbReference>
<dbReference type="KEGG" id="ati:AL072_25115"/>
<protein>
    <submittedName>
        <fullName evidence="4">Cold-shock protein</fullName>
    </submittedName>
</protein>
<dbReference type="GO" id="GO:0003676">
    <property type="term" value="F:nucleic acid binding"/>
    <property type="evidence" value="ECO:0007669"/>
    <property type="project" value="InterPro"/>
</dbReference>
<accession>A0AAC8W3J9</accession>
<dbReference type="Pfam" id="PF00313">
    <property type="entry name" value="CSD"/>
    <property type="match status" value="2"/>
</dbReference>
<evidence type="ECO:0000313" key="4">
    <source>
        <dbReference type="EMBL" id="ALG74460.1"/>
    </source>
</evidence>
<reference evidence="5" key="1">
    <citation type="submission" date="2015-08" db="EMBL/GenBank/DDBJ databases">
        <title>Complete Genome Sequence of Azospirillum thiophilum BV-S.</title>
        <authorList>
            <person name="Fomenkov A."/>
            <person name="Vincze T."/>
            <person name="Grabovich M."/>
            <person name="Dubinina G."/>
            <person name="Orlova M."/>
            <person name="Belousova E."/>
            <person name="Roberts R.J."/>
        </authorList>
    </citation>
    <scope>NUCLEOTIDE SEQUENCE [LARGE SCALE GENOMIC DNA]</scope>
    <source>
        <strain evidence="5">BV-S</strain>
    </source>
</reference>
<evidence type="ECO:0000256" key="1">
    <source>
        <dbReference type="RuleBase" id="RU000408"/>
    </source>
</evidence>
<reference evidence="4 5" key="2">
    <citation type="journal article" date="2016" name="Genome Announc.">
        <title>Complete Genome Sequence of a Strain of Azospirillum thiophilum Isolated from a Sulfide Spring.</title>
        <authorList>
            <person name="Fomenkov A."/>
            <person name="Vincze T."/>
            <person name="Grabovich M."/>
            <person name="Anton B.P."/>
            <person name="Dubinina G."/>
            <person name="Orlova M."/>
            <person name="Belousova E."/>
            <person name="Roberts R.J."/>
        </authorList>
    </citation>
    <scope>NUCLEOTIDE SEQUENCE [LARGE SCALE GENOMIC DNA]</scope>
    <source>
        <strain evidence="4 5">BV-S</strain>
    </source>
</reference>
<organism evidence="4 5">
    <name type="scientific">Azospirillum thiophilum</name>
    <dbReference type="NCBI Taxonomy" id="528244"/>
    <lineage>
        <taxon>Bacteria</taxon>
        <taxon>Pseudomonadati</taxon>
        <taxon>Pseudomonadota</taxon>
        <taxon>Alphaproteobacteria</taxon>
        <taxon>Rhodospirillales</taxon>
        <taxon>Azospirillaceae</taxon>
        <taxon>Azospirillum</taxon>
    </lineage>
</organism>
<dbReference type="SMART" id="SM00357">
    <property type="entry name" value="CSP"/>
    <property type="match status" value="2"/>
</dbReference>
<dbReference type="GO" id="GO:0005829">
    <property type="term" value="C:cytosol"/>
    <property type="evidence" value="ECO:0007669"/>
    <property type="project" value="UniProtKB-ARBA"/>
</dbReference>
<dbReference type="InterPro" id="IPR012340">
    <property type="entry name" value="NA-bd_OB-fold"/>
</dbReference>
<dbReference type="Proteomes" id="UP000069935">
    <property type="component" value="Chromosome 4"/>
</dbReference>
<feature type="region of interest" description="Disordered" evidence="2">
    <location>
        <begin position="67"/>
        <end position="90"/>
    </location>
</feature>
<evidence type="ECO:0000256" key="2">
    <source>
        <dbReference type="SAM" id="MobiDB-lite"/>
    </source>
</evidence>
<comment type="subcellular location">
    <subcellularLocation>
        <location evidence="1">Cytoplasm</location>
    </subcellularLocation>
</comment>
<dbReference type="InterPro" id="IPR019844">
    <property type="entry name" value="CSD_CS"/>
</dbReference>
<proteinExistence type="predicted"/>